<dbReference type="AlphaFoldDB" id="A0A484I9I4"/>
<dbReference type="KEGG" id="nfn:NFRAN_1091"/>
<keyword evidence="1" id="KW-0812">Transmembrane</keyword>
<feature type="transmembrane region" description="Helical" evidence="1">
    <location>
        <begin position="26"/>
        <end position="45"/>
    </location>
</feature>
<keyword evidence="3" id="KW-1185">Reference proteome</keyword>
<dbReference type="Proteomes" id="UP000294299">
    <property type="component" value="Chromosome NFRAN"/>
</dbReference>
<organism evidence="2 3">
    <name type="scientific">Candidatus Nitrosocosmicus franklandianus</name>
    <dbReference type="NCBI Taxonomy" id="1798806"/>
    <lineage>
        <taxon>Archaea</taxon>
        <taxon>Nitrososphaerota</taxon>
        <taxon>Nitrososphaeria</taxon>
        <taxon>Nitrososphaerales</taxon>
        <taxon>Nitrososphaeraceae</taxon>
        <taxon>Candidatus Nitrosocosmicus</taxon>
    </lineage>
</organism>
<reference evidence="2 3" key="1">
    <citation type="submission" date="2019-02" db="EMBL/GenBank/DDBJ databases">
        <authorList>
            <person name="Lehtovirta-Morley E L."/>
        </authorList>
    </citation>
    <scope>NUCLEOTIDE SEQUENCE [LARGE SCALE GENOMIC DNA]</scope>
    <source>
        <strain evidence="2">NFRAN1</strain>
    </source>
</reference>
<keyword evidence="1" id="KW-1133">Transmembrane helix</keyword>
<keyword evidence="1" id="KW-0472">Membrane</keyword>
<protein>
    <submittedName>
        <fullName evidence="2">Uncharacterized protein</fullName>
    </submittedName>
</protein>
<sequence>MRSKKLKIIKKHQTQQLIKKQLDKNGINYIISCYILYTICTFVFGNKTQKLLPSLDQGSIL</sequence>
<dbReference type="EMBL" id="LR216287">
    <property type="protein sequence ID" value="VFJ13413.1"/>
    <property type="molecule type" value="Genomic_DNA"/>
</dbReference>
<evidence type="ECO:0000256" key="1">
    <source>
        <dbReference type="SAM" id="Phobius"/>
    </source>
</evidence>
<evidence type="ECO:0000313" key="2">
    <source>
        <dbReference type="EMBL" id="VFJ13413.1"/>
    </source>
</evidence>
<proteinExistence type="predicted"/>
<accession>A0A484I9I4</accession>
<name>A0A484I9I4_9ARCH</name>
<evidence type="ECO:0000313" key="3">
    <source>
        <dbReference type="Proteomes" id="UP000294299"/>
    </source>
</evidence>
<gene>
    <name evidence="2" type="ORF">NFRAN_1091</name>
</gene>